<keyword evidence="9" id="KW-1185">Reference proteome</keyword>
<accession>A0ABP0TFN3</accession>
<protein>
    <recommendedName>
        <fullName evidence="2">guanylate kinase</fullName>
        <ecNumber evidence="2">2.7.4.8</ecNumber>
    </recommendedName>
</protein>
<organism evidence="8 9">
    <name type="scientific">Sphagnum troendelagicum</name>
    <dbReference type="NCBI Taxonomy" id="128251"/>
    <lineage>
        <taxon>Eukaryota</taxon>
        <taxon>Viridiplantae</taxon>
        <taxon>Streptophyta</taxon>
        <taxon>Embryophyta</taxon>
        <taxon>Bryophyta</taxon>
        <taxon>Sphagnophytina</taxon>
        <taxon>Sphagnopsida</taxon>
        <taxon>Sphagnales</taxon>
        <taxon>Sphagnaceae</taxon>
        <taxon>Sphagnum</taxon>
    </lineage>
</organism>
<dbReference type="EC" id="2.7.4.8" evidence="2"/>
<dbReference type="PROSITE" id="PS00856">
    <property type="entry name" value="GUANYLATE_KINASE_1"/>
    <property type="match status" value="1"/>
</dbReference>
<evidence type="ECO:0000256" key="5">
    <source>
        <dbReference type="ARBA" id="ARBA00022777"/>
    </source>
</evidence>
<sequence>MLEELEQALGSPLDSQPQVPSPKPLVLVISGPSGVGKDAVIKRLQEVRKEVHFVVTVTSRPIRPHEVEGIDYYFVSKAEFMDLIARNELLEHAVVYGDYKGIPKKQVRDCMLNGQDVLLRLDVQGAATVRKLLGQDAVFIFMVAESEMALVKRLVERKTESFDKLLIRIATARKELELMSEFDYVVVNADGQLEQTVSKICSIIDAEKARVHQRCAQL</sequence>
<keyword evidence="3" id="KW-0808">Transferase</keyword>
<dbReference type="InterPro" id="IPR008145">
    <property type="entry name" value="GK/Ca_channel_bsu"/>
</dbReference>
<dbReference type="CDD" id="cd00071">
    <property type="entry name" value="GMPK"/>
    <property type="match status" value="1"/>
</dbReference>
<dbReference type="InterPro" id="IPR020590">
    <property type="entry name" value="Guanylate_kinase_CS"/>
</dbReference>
<feature type="domain" description="Guanylate kinase-like" evidence="7">
    <location>
        <begin position="24"/>
        <end position="205"/>
    </location>
</feature>
<dbReference type="EMBL" id="OZ019902">
    <property type="protein sequence ID" value="CAK9195187.1"/>
    <property type="molecule type" value="Genomic_DNA"/>
</dbReference>
<dbReference type="InterPro" id="IPR017665">
    <property type="entry name" value="Guanylate_kinase"/>
</dbReference>
<gene>
    <name evidence="8" type="ORF">CSSPTR1EN2_LOCUS2899</name>
</gene>
<keyword evidence="6" id="KW-0067">ATP-binding</keyword>
<dbReference type="PROSITE" id="PS50052">
    <property type="entry name" value="GUANYLATE_KINASE_2"/>
    <property type="match status" value="1"/>
</dbReference>
<evidence type="ECO:0000256" key="6">
    <source>
        <dbReference type="ARBA" id="ARBA00022840"/>
    </source>
</evidence>
<keyword evidence="4" id="KW-0547">Nucleotide-binding</keyword>
<dbReference type="InterPro" id="IPR008144">
    <property type="entry name" value="Guanylate_kin-like_dom"/>
</dbReference>
<dbReference type="Gene3D" id="3.40.50.300">
    <property type="entry name" value="P-loop containing nucleotide triphosphate hydrolases"/>
    <property type="match status" value="1"/>
</dbReference>
<evidence type="ECO:0000256" key="1">
    <source>
        <dbReference type="ARBA" id="ARBA00005790"/>
    </source>
</evidence>
<dbReference type="NCBIfam" id="TIGR03263">
    <property type="entry name" value="guanyl_kin"/>
    <property type="match status" value="1"/>
</dbReference>
<keyword evidence="5" id="KW-0418">Kinase</keyword>
<evidence type="ECO:0000256" key="3">
    <source>
        <dbReference type="ARBA" id="ARBA00022679"/>
    </source>
</evidence>
<evidence type="ECO:0000313" key="9">
    <source>
        <dbReference type="Proteomes" id="UP001497512"/>
    </source>
</evidence>
<name>A0ABP0TFN3_9BRYO</name>
<evidence type="ECO:0000259" key="7">
    <source>
        <dbReference type="PROSITE" id="PS50052"/>
    </source>
</evidence>
<evidence type="ECO:0000313" key="8">
    <source>
        <dbReference type="EMBL" id="CAK9195187.1"/>
    </source>
</evidence>
<comment type="similarity">
    <text evidence="1">Belongs to the guanylate kinase family.</text>
</comment>
<dbReference type="PANTHER" id="PTHR23117:SF13">
    <property type="entry name" value="GUANYLATE KINASE"/>
    <property type="match status" value="1"/>
</dbReference>
<proteinExistence type="inferred from homology"/>
<dbReference type="SMART" id="SM00072">
    <property type="entry name" value="GuKc"/>
    <property type="match status" value="1"/>
</dbReference>
<dbReference type="InterPro" id="IPR027417">
    <property type="entry name" value="P-loop_NTPase"/>
</dbReference>
<dbReference type="SUPFAM" id="SSF52540">
    <property type="entry name" value="P-loop containing nucleoside triphosphate hydrolases"/>
    <property type="match status" value="1"/>
</dbReference>
<dbReference type="Proteomes" id="UP001497512">
    <property type="component" value="Chromosome 10"/>
</dbReference>
<evidence type="ECO:0000256" key="4">
    <source>
        <dbReference type="ARBA" id="ARBA00022741"/>
    </source>
</evidence>
<dbReference type="PANTHER" id="PTHR23117">
    <property type="entry name" value="GUANYLATE KINASE-RELATED"/>
    <property type="match status" value="1"/>
</dbReference>
<dbReference type="Pfam" id="PF00625">
    <property type="entry name" value="Guanylate_kin"/>
    <property type="match status" value="1"/>
</dbReference>
<dbReference type="Gene3D" id="3.30.63.10">
    <property type="entry name" value="Guanylate Kinase phosphate binding domain"/>
    <property type="match status" value="1"/>
</dbReference>
<dbReference type="NCBIfam" id="NF011325">
    <property type="entry name" value="PRK14738.1"/>
    <property type="match status" value="1"/>
</dbReference>
<reference evidence="8" key="1">
    <citation type="submission" date="2024-02" db="EMBL/GenBank/DDBJ databases">
        <authorList>
            <consortium name="ELIXIR-Norway"/>
            <consortium name="Elixir Norway"/>
        </authorList>
    </citation>
    <scope>NUCLEOTIDE SEQUENCE</scope>
</reference>
<evidence type="ECO:0000256" key="2">
    <source>
        <dbReference type="ARBA" id="ARBA00012961"/>
    </source>
</evidence>